<evidence type="ECO:0000313" key="1">
    <source>
        <dbReference type="EMBL" id="KAI6089399.1"/>
    </source>
</evidence>
<dbReference type="Proteomes" id="UP001497680">
    <property type="component" value="Unassembled WGS sequence"/>
</dbReference>
<proteinExistence type="predicted"/>
<gene>
    <name evidence="1" type="ORF">F4821DRAFT_63358</name>
</gene>
<reference evidence="1 2" key="1">
    <citation type="journal article" date="2022" name="New Phytol.">
        <title>Ecological generalism drives hyperdiversity of secondary metabolite gene clusters in xylarialean endophytes.</title>
        <authorList>
            <person name="Franco M.E.E."/>
            <person name="Wisecaver J.H."/>
            <person name="Arnold A.E."/>
            <person name="Ju Y.M."/>
            <person name="Slot J.C."/>
            <person name="Ahrendt S."/>
            <person name="Moore L.P."/>
            <person name="Eastman K.E."/>
            <person name="Scott K."/>
            <person name="Konkel Z."/>
            <person name="Mondo S.J."/>
            <person name="Kuo A."/>
            <person name="Hayes R.D."/>
            <person name="Haridas S."/>
            <person name="Andreopoulos B."/>
            <person name="Riley R."/>
            <person name="LaButti K."/>
            <person name="Pangilinan J."/>
            <person name="Lipzen A."/>
            <person name="Amirebrahimi M."/>
            <person name="Yan J."/>
            <person name="Adam C."/>
            <person name="Keymanesh K."/>
            <person name="Ng V."/>
            <person name="Louie K."/>
            <person name="Northen T."/>
            <person name="Drula E."/>
            <person name="Henrissat B."/>
            <person name="Hsieh H.M."/>
            <person name="Youens-Clark K."/>
            <person name="Lutzoni F."/>
            <person name="Miadlikowska J."/>
            <person name="Eastwood D.C."/>
            <person name="Hamelin R.C."/>
            <person name="Grigoriev I.V."/>
            <person name="U'Ren J.M."/>
        </authorList>
    </citation>
    <scope>NUCLEOTIDE SEQUENCE [LARGE SCALE GENOMIC DNA]</scope>
    <source>
        <strain evidence="1 2">ER1909</strain>
    </source>
</reference>
<name>A0ACC0D9W6_9PEZI</name>
<evidence type="ECO:0000313" key="2">
    <source>
        <dbReference type="Proteomes" id="UP001497680"/>
    </source>
</evidence>
<organism evidence="1 2">
    <name type="scientific">Hypoxylon rubiginosum</name>
    <dbReference type="NCBI Taxonomy" id="110542"/>
    <lineage>
        <taxon>Eukaryota</taxon>
        <taxon>Fungi</taxon>
        <taxon>Dikarya</taxon>
        <taxon>Ascomycota</taxon>
        <taxon>Pezizomycotina</taxon>
        <taxon>Sordariomycetes</taxon>
        <taxon>Xylariomycetidae</taxon>
        <taxon>Xylariales</taxon>
        <taxon>Hypoxylaceae</taxon>
        <taxon>Hypoxylon</taxon>
    </lineage>
</organism>
<keyword evidence="2" id="KW-1185">Reference proteome</keyword>
<protein>
    <submittedName>
        <fullName evidence="1">Uncharacterized protein</fullName>
    </submittedName>
</protein>
<comment type="caution">
    <text evidence="1">The sequence shown here is derived from an EMBL/GenBank/DDBJ whole genome shotgun (WGS) entry which is preliminary data.</text>
</comment>
<sequence length="106" mass="10876">MPSLSQLAIAAIAVLQGVLAVPASEPTTLPGHYVCTSLTTITSTVAPVGNCLRQVCLPPTRTCSPGEPSKSPFPTVTTTVPRCTVEVLVEERCGCASCVPTPTPTP</sequence>
<dbReference type="EMBL" id="MU394296">
    <property type="protein sequence ID" value="KAI6089399.1"/>
    <property type="molecule type" value="Genomic_DNA"/>
</dbReference>
<accession>A0ACC0D9W6</accession>